<proteinExistence type="predicted"/>
<feature type="chain" id="PRO_5020979264" description="tRNA_anti-like" evidence="1">
    <location>
        <begin position="29"/>
        <end position="137"/>
    </location>
</feature>
<evidence type="ECO:0000313" key="3">
    <source>
        <dbReference type="Proteomes" id="UP000298058"/>
    </source>
</evidence>
<evidence type="ECO:0000313" key="2">
    <source>
        <dbReference type="EMBL" id="TGN17784.1"/>
    </source>
</evidence>
<feature type="signal peptide" evidence="1">
    <location>
        <begin position="1"/>
        <end position="28"/>
    </location>
</feature>
<gene>
    <name evidence="2" type="ORF">EHS15_16090</name>
</gene>
<accession>A0A4R9LUV9</accession>
<dbReference type="Pfam" id="PF12869">
    <property type="entry name" value="tRNA_anti-like"/>
    <property type="match status" value="1"/>
</dbReference>
<dbReference type="InterPro" id="IPR024422">
    <property type="entry name" value="Protein_unknown_function_OB"/>
</dbReference>
<organism evidence="2 3">
    <name type="scientific">Leptospira idonii</name>
    <dbReference type="NCBI Taxonomy" id="1193500"/>
    <lineage>
        <taxon>Bacteria</taxon>
        <taxon>Pseudomonadati</taxon>
        <taxon>Spirochaetota</taxon>
        <taxon>Spirochaetia</taxon>
        <taxon>Leptospirales</taxon>
        <taxon>Leptospiraceae</taxon>
        <taxon>Leptospira</taxon>
    </lineage>
</organism>
<sequence>MKKTNVNCKIISTLILLTICSLTPIFSAELTVFELQDIIHENILAYKDTYDNKKIRLTGFVYSVDEHGDNYAINFETKDLFNISIYCLLNEKSLSKASKLKKGTKVSVEGIAIYSNGMPFRDVTLQDCTLLSANKKD</sequence>
<evidence type="ECO:0008006" key="4">
    <source>
        <dbReference type="Google" id="ProtNLM"/>
    </source>
</evidence>
<keyword evidence="1" id="KW-0732">Signal</keyword>
<dbReference type="AlphaFoldDB" id="A0A4R9LUV9"/>
<protein>
    <recommendedName>
        <fullName evidence="4">tRNA_anti-like</fullName>
    </recommendedName>
</protein>
<comment type="caution">
    <text evidence="2">The sequence shown here is derived from an EMBL/GenBank/DDBJ whole genome shotgun (WGS) entry which is preliminary data.</text>
</comment>
<reference evidence="2" key="1">
    <citation type="journal article" date="2019" name="PLoS Negl. Trop. Dis.">
        <title>Revisiting the worldwide diversity of Leptospira species in the environment.</title>
        <authorList>
            <person name="Vincent A.T."/>
            <person name="Schiettekatte O."/>
            <person name="Bourhy P."/>
            <person name="Veyrier F.J."/>
            <person name="Picardeau M."/>
        </authorList>
    </citation>
    <scope>NUCLEOTIDE SEQUENCE [LARGE SCALE GENOMIC DNA]</scope>
    <source>
        <strain evidence="2">201300427</strain>
    </source>
</reference>
<dbReference type="EMBL" id="RQHW01000060">
    <property type="protein sequence ID" value="TGN17784.1"/>
    <property type="molecule type" value="Genomic_DNA"/>
</dbReference>
<keyword evidence="3" id="KW-1185">Reference proteome</keyword>
<dbReference type="Proteomes" id="UP000298058">
    <property type="component" value="Unassembled WGS sequence"/>
</dbReference>
<name>A0A4R9LUV9_9LEPT</name>
<evidence type="ECO:0000256" key="1">
    <source>
        <dbReference type="SAM" id="SignalP"/>
    </source>
</evidence>
<dbReference type="RefSeq" id="WP_135761616.1">
    <property type="nucleotide sequence ID" value="NZ_RQHW01000060.1"/>
</dbReference>